<keyword evidence="1" id="KW-1133">Transmembrane helix</keyword>
<dbReference type="AlphaFoldDB" id="A0A238VD27"/>
<feature type="transmembrane region" description="Helical" evidence="1">
    <location>
        <begin position="211"/>
        <end position="232"/>
    </location>
</feature>
<sequence length="388" mass="44873">MASTSSRLHVIDALRGFAIVSIMLLHNVEHFDFYFTPENIPGWMASIDTIIWDSLFFIFGGKSYAIFAFLFGLTFFIQFNNQEKRGNDFRPRFAWRLLLLFGFGLINSAFFQGDILTIYAIIGFFLIPMAKLSTKTVFWIALFLMLQPYEWFHFFTALQNPVLQIADPESWTYFGKMGEYIPENNILNTFIGNLTNGKIGVLLWNWENGRIFQILSLFLFGMLAGRKSLFVTSEKSKQFWAKTLIIAAIIFIPFYLIKNSLANWIQSENVLRPLLTIETSWTNIAFMLVLISGFTLLFQKKFFHKVLNLFSPLGKMSLSNYIIQSVVGSSIYYGFGLGLYKYTSPTYGLLIGIVLSLLMGYFCHWWMKNHKHGPLEAIWHKLTWIGTK</sequence>
<dbReference type="Pfam" id="PF04235">
    <property type="entry name" value="DUF418"/>
    <property type="match status" value="1"/>
</dbReference>
<evidence type="ECO:0000313" key="3">
    <source>
        <dbReference type="EMBL" id="SNR32310.1"/>
    </source>
</evidence>
<feature type="transmembrane region" description="Helical" evidence="1">
    <location>
        <begin position="280"/>
        <end position="298"/>
    </location>
</feature>
<organism evidence="3 4">
    <name type="scientific">Lutibacter flavus</name>
    <dbReference type="NCBI Taxonomy" id="691689"/>
    <lineage>
        <taxon>Bacteria</taxon>
        <taxon>Pseudomonadati</taxon>
        <taxon>Bacteroidota</taxon>
        <taxon>Flavobacteriia</taxon>
        <taxon>Flavobacteriales</taxon>
        <taxon>Flavobacteriaceae</taxon>
        <taxon>Lutibacter</taxon>
    </lineage>
</organism>
<keyword evidence="1" id="KW-0472">Membrane</keyword>
<keyword evidence="1" id="KW-0812">Transmembrane</keyword>
<reference evidence="4" key="1">
    <citation type="submission" date="2017-06" db="EMBL/GenBank/DDBJ databases">
        <authorList>
            <person name="Varghese N."/>
            <person name="Submissions S."/>
        </authorList>
    </citation>
    <scope>NUCLEOTIDE SEQUENCE [LARGE SCALE GENOMIC DNA]</scope>
    <source>
        <strain evidence="4">DSM 27993</strain>
    </source>
</reference>
<dbReference type="InterPro" id="IPR007349">
    <property type="entry name" value="DUF418"/>
</dbReference>
<dbReference type="RefSeq" id="WP_089376674.1">
    <property type="nucleotide sequence ID" value="NZ_FZNX01000001.1"/>
</dbReference>
<feature type="transmembrane region" description="Helical" evidence="1">
    <location>
        <begin position="318"/>
        <end position="335"/>
    </location>
</feature>
<evidence type="ECO:0000256" key="1">
    <source>
        <dbReference type="SAM" id="Phobius"/>
    </source>
</evidence>
<feature type="transmembrane region" description="Helical" evidence="1">
    <location>
        <begin position="118"/>
        <end position="146"/>
    </location>
</feature>
<evidence type="ECO:0000259" key="2">
    <source>
        <dbReference type="Pfam" id="PF04235"/>
    </source>
</evidence>
<feature type="transmembrane region" description="Helical" evidence="1">
    <location>
        <begin position="64"/>
        <end position="81"/>
    </location>
</feature>
<dbReference type="EMBL" id="FZNX01000001">
    <property type="protein sequence ID" value="SNR32310.1"/>
    <property type="molecule type" value="Genomic_DNA"/>
</dbReference>
<feature type="transmembrane region" description="Helical" evidence="1">
    <location>
        <begin position="93"/>
        <end position="111"/>
    </location>
</feature>
<feature type="transmembrane region" description="Helical" evidence="1">
    <location>
        <begin position="347"/>
        <end position="367"/>
    </location>
</feature>
<name>A0A238VD27_9FLAO</name>
<keyword evidence="4" id="KW-1185">Reference proteome</keyword>
<dbReference type="InterPro" id="IPR052529">
    <property type="entry name" value="Bact_Transport_Assoc"/>
</dbReference>
<dbReference type="OrthoDB" id="9807744at2"/>
<gene>
    <name evidence="3" type="ORF">SAMN04488111_0314</name>
</gene>
<dbReference type="PANTHER" id="PTHR30590:SF2">
    <property type="entry name" value="INNER MEMBRANE PROTEIN"/>
    <property type="match status" value="1"/>
</dbReference>
<evidence type="ECO:0000313" key="4">
    <source>
        <dbReference type="Proteomes" id="UP000198412"/>
    </source>
</evidence>
<dbReference type="PANTHER" id="PTHR30590">
    <property type="entry name" value="INNER MEMBRANE PROTEIN"/>
    <property type="match status" value="1"/>
</dbReference>
<dbReference type="Proteomes" id="UP000198412">
    <property type="component" value="Unassembled WGS sequence"/>
</dbReference>
<proteinExistence type="predicted"/>
<accession>A0A238VD27</accession>
<protein>
    <recommendedName>
        <fullName evidence="2">DUF418 domain-containing protein</fullName>
    </recommendedName>
</protein>
<feature type="transmembrane region" description="Helical" evidence="1">
    <location>
        <begin position="239"/>
        <end position="257"/>
    </location>
</feature>
<feature type="domain" description="DUF418" evidence="2">
    <location>
        <begin position="224"/>
        <end position="385"/>
    </location>
</feature>